<evidence type="ECO:0000256" key="3">
    <source>
        <dbReference type="ARBA" id="ARBA00022618"/>
    </source>
</evidence>
<feature type="transmembrane region" description="Helical" evidence="12">
    <location>
        <begin position="175"/>
        <end position="195"/>
    </location>
</feature>
<comment type="cofactor">
    <cofactor evidence="12 14">
        <name>Mg(2+)</name>
        <dbReference type="ChEBI" id="CHEBI:18420"/>
    </cofactor>
</comment>
<feature type="transmembrane region" description="Helical" evidence="12">
    <location>
        <begin position="207"/>
        <end position="226"/>
    </location>
</feature>
<keyword evidence="7 12" id="KW-0573">Peptidoglycan synthesis</keyword>
<dbReference type="InterPro" id="IPR003524">
    <property type="entry name" value="PNAcMuramoyl-5peptid_Trfase"/>
</dbReference>
<dbReference type="InterPro" id="IPR000715">
    <property type="entry name" value="Glycosyl_transferase_4"/>
</dbReference>
<feature type="binding site" evidence="14">
    <location>
        <position position="274"/>
    </location>
    <ligand>
        <name>Mg(2+)</name>
        <dbReference type="ChEBI" id="CHEBI:18420"/>
    </ligand>
</feature>
<dbReference type="GO" id="GO:0009252">
    <property type="term" value="P:peptidoglycan biosynthetic process"/>
    <property type="evidence" value="ECO:0007669"/>
    <property type="project" value="UniProtKB-UniRule"/>
</dbReference>
<evidence type="ECO:0000256" key="10">
    <source>
        <dbReference type="ARBA" id="ARBA00023306"/>
    </source>
</evidence>
<accession>A0A7R6PH03</accession>
<keyword evidence="12 14" id="KW-0479">Metal-binding</keyword>
<evidence type="ECO:0000313" key="16">
    <source>
        <dbReference type="Proteomes" id="UP000595564"/>
    </source>
</evidence>
<evidence type="ECO:0000256" key="2">
    <source>
        <dbReference type="ARBA" id="ARBA00005583"/>
    </source>
</evidence>
<evidence type="ECO:0000256" key="6">
    <source>
        <dbReference type="ARBA" id="ARBA00022960"/>
    </source>
</evidence>
<keyword evidence="6 12" id="KW-0133">Cell shape</keyword>
<dbReference type="Proteomes" id="UP000595564">
    <property type="component" value="Chromosome"/>
</dbReference>
<dbReference type="PANTHER" id="PTHR22926">
    <property type="entry name" value="PHOSPHO-N-ACETYLMURAMOYL-PENTAPEPTIDE-TRANSFERASE"/>
    <property type="match status" value="1"/>
</dbReference>
<protein>
    <recommendedName>
        <fullName evidence="12 13">Phospho-N-acetylmuramoyl-pentapeptide-transferase</fullName>
        <ecNumber evidence="12 13">2.7.8.13</ecNumber>
    </recommendedName>
    <alternativeName>
        <fullName evidence="12">UDP-MurNAc-pentapeptide phosphotransferase</fullName>
    </alternativeName>
</protein>
<dbReference type="PROSITE" id="PS01347">
    <property type="entry name" value="MRAY_1"/>
    <property type="match status" value="1"/>
</dbReference>
<keyword evidence="5 12" id="KW-0812">Transmembrane</keyword>
<name>A0A7R6PH03_9BACT</name>
<dbReference type="GO" id="GO:0051301">
    <property type="term" value="P:cell division"/>
    <property type="evidence" value="ECO:0007669"/>
    <property type="project" value="UniProtKB-KW"/>
</dbReference>
<dbReference type="KEGG" id="thyd:TTHT_2158"/>
<keyword evidence="8 12" id="KW-1133">Transmembrane helix</keyword>
<evidence type="ECO:0000256" key="1">
    <source>
        <dbReference type="ARBA" id="ARBA00004141"/>
    </source>
</evidence>
<dbReference type="NCBIfam" id="TIGR00445">
    <property type="entry name" value="mraY"/>
    <property type="match status" value="1"/>
</dbReference>
<feature type="transmembrane region" description="Helical" evidence="12">
    <location>
        <begin position="73"/>
        <end position="92"/>
    </location>
</feature>
<dbReference type="GO" id="GO:0046872">
    <property type="term" value="F:metal ion binding"/>
    <property type="evidence" value="ECO:0007669"/>
    <property type="project" value="UniProtKB-KW"/>
</dbReference>
<feature type="transmembrane region" description="Helical" evidence="12">
    <location>
        <begin position="246"/>
        <end position="263"/>
    </location>
</feature>
<feature type="transmembrane region" description="Helical" evidence="12">
    <location>
        <begin position="345"/>
        <end position="364"/>
    </location>
</feature>
<organism evidence="15 16">
    <name type="scientific">Thermotomaculum hydrothermale</name>
    <dbReference type="NCBI Taxonomy" id="981385"/>
    <lineage>
        <taxon>Bacteria</taxon>
        <taxon>Pseudomonadati</taxon>
        <taxon>Acidobacteriota</taxon>
        <taxon>Holophagae</taxon>
        <taxon>Thermotomaculales</taxon>
        <taxon>Thermotomaculaceae</taxon>
        <taxon>Thermotomaculum</taxon>
    </lineage>
</organism>
<evidence type="ECO:0000256" key="12">
    <source>
        <dbReference type="HAMAP-Rule" id="MF_00038"/>
    </source>
</evidence>
<dbReference type="RefSeq" id="WP_201327900.1">
    <property type="nucleotide sequence ID" value="NZ_AP017470.1"/>
</dbReference>
<evidence type="ECO:0000256" key="14">
    <source>
        <dbReference type="PIRSR" id="PIRSR600715-1"/>
    </source>
</evidence>
<dbReference type="CDD" id="cd06852">
    <property type="entry name" value="GT_MraY"/>
    <property type="match status" value="1"/>
</dbReference>
<dbReference type="EMBL" id="AP017470">
    <property type="protein sequence ID" value="BBB33588.1"/>
    <property type="molecule type" value="Genomic_DNA"/>
</dbReference>
<dbReference type="GO" id="GO:0008963">
    <property type="term" value="F:phospho-N-acetylmuramoyl-pentapeptide-transferase activity"/>
    <property type="evidence" value="ECO:0007669"/>
    <property type="project" value="UniProtKB-UniRule"/>
</dbReference>
<feature type="binding site" evidence="14">
    <location>
        <position position="199"/>
    </location>
    <ligand>
        <name>Mg(2+)</name>
        <dbReference type="ChEBI" id="CHEBI:18420"/>
    </ligand>
</feature>
<dbReference type="UniPathway" id="UPA00219"/>
<dbReference type="GO" id="GO:0071555">
    <property type="term" value="P:cell wall organization"/>
    <property type="evidence" value="ECO:0007669"/>
    <property type="project" value="UniProtKB-KW"/>
</dbReference>
<keyword evidence="10 12" id="KW-0131">Cell cycle</keyword>
<evidence type="ECO:0000256" key="8">
    <source>
        <dbReference type="ARBA" id="ARBA00022989"/>
    </source>
</evidence>
<feature type="transmembrane region" description="Helical" evidence="12">
    <location>
        <begin position="137"/>
        <end position="155"/>
    </location>
</feature>
<reference evidence="15 16" key="1">
    <citation type="journal article" date="2012" name="Extremophiles">
        <title>Thermotomaculum hydrothermale gen. nov., sp. nov., a novel heterotrophic thermophile within the phylum Acidobacteria from a deep-sea hydrothermal vent chimney in the Southern Okinawa Trough.</title>
        <authorList>
            <person name="Izumi H."/>
            <person name="Nunoura T."/>
            <person name="Miyazaki M."/>
            <person name="Mino S."/>
            <person name="Toki T."/>
            <person name="Takai K."/>
            <person name="Sako Y."/>
            <person name="Sawabe T."/>
            <person name="Nakagawa S."/>
        </authorList>
    </citation>
    <scope>NUCLEOTIDE SEQUENCE [LARGE SCALE GENOMIC DNA]</scope>
    <source>
        <strain evidence="15 16">AC55</strain>
    </source>
</reference>
<keyword evidence="12 14" id="KW-0460">Magnesium</keyword>
<dbReference type="Pfam" id="PF00953">
    <property type="entry name" value="Glycos_transf_4"/>
    <property type="match status" value="1"/>
</dbReference>
<comment type="similarity">
    <text evidence="2 12">Belongs to the glycosyltransferase 4 family. MraY subfamily.</text>
</comment>
<dbReference type="InterPro" id="IPR018480">
    <property type="entry name" value="PNAcMuramoyl-5peptid_Trfase_CS"/>
</dbReference>
<evidence type="ECO:0000256" key="13">
    <source>
        <dbReference type="NCBIfam" id="TIGR00445"/>
    </source>
</evidence>
<dbReference type="AlphaFoldDB" id="A0A7R6PH03"/>
<comment type="function">
    <text evidence="12">Catalyzes the initial step of the lipid cycle reactions in the biosynthesis of the cell wall peptidoglycan: transfers peptidoglycan precursor phospho-MurNAc-pentapeptide from UDP-MurNAc-pentapeptide onto the lipid carrier undecaprenyl phosphate, yielding undecaprenyl-pyrophosphoryl-MurNAc-pentapeptide, known as lipid I.</text>
</comment>
<comment type="pathway">
    <text evidence="12">Cell wall biogenesis; peptidoglycan biosynthesis.</text>
</comment>
<keyword evidence="4 12" id="KW-0808">Transferase</keyword>
<dbReference type="PANTHER" id="PTHR22926:SF5">
    <property type="entry name" value="PHOSPHO-N-ACETYLMURAMOYL-PENTAPEPTIDE-TRANSFERASE HOMOLOG"/>
    <property type="match status" value="1"/>
</dbReference>
<feature type="transmembrane region" description="Helical" evidence="12">
    <location>
        <begin position="295"/>
        <end position="313"/>
    </location>
</feature>
<dbReference type="GO" id="GO:0008360">
    <property type="term" value="P:regulation of cell shape"/>
    <property type="evidence" value="ECO:0007669"/>
    <property type="project" value="UniProtKB-KW"/>
</dbReference>
<sequence>MIKLLIELLHANGIDFGFFRLINYITFRALMGMVFSLLFCLIYGSDFIVFLYKKGMKDTSGEADVSSFSKKGTPTAGGLLIIISTIFSLFFWGDFRNTYVIVLLIGFLYTGFVGFIDDFLKVRFKSSLSGLSQMGKTVMLFAFIIPFAVFYLSTLNPMQEGLKTLIYIPFYKNPILALPDFIFGIFIVFTMFSIINAVNIVDGMDGLLAGTSVLTIGVYTVFAYVIGNKILSGYLLFPYIPGSEEIVIFCSILIGGIVGFLWFNTYPAEVFMGDTGSLAIGSVIGMVAFFLKQEFLFLIVGGLFVFEIFTSLLQEKIGSKIGRRIVYRAPYHHTLTHKGIAEPKAVVRLWLISVILALIGLLSLKIR</sequence>
<keyword evidence="16" id="KW-1185">Reference proteome</keyword>
<gene>
    <name evidence="12 15" type="primary">mraY</name>
    <name evidence="15" type="ORF">TTHT_2158</name>
</gene>
<feature type="transmembrane region" description="Helical" evidence="12">
    <location>
        <begin position="29"/>
        <end position="52"/>
    </location>
</feature>
<evidence type="ECO:0000256" key="9">
    <source>
        <dbReference type="ARBA" id="ARBA00023136"/>
    </source>
</evidence>
<evidence type="ECO:0000256" key="11">
    <source>
        <dbReference type="ARBA" id="ARBA00023316"/>
    </source>
</evidence>
<comment type="catalytic activity">
    <reaction evidence="12">
        <text>UDP-N-acetyl-alpha-D-muramoyl-L-alanyl-gamma-D-glutamyl-meso-2,6-diaminopimeloyl-D-alanyl-D-alanine + di-trans,octa-cis-undecaprenyl phosphate = di-trans,octa-cis-undecaprenyl diphospho-N-acetyl-alpha-D-muramoyl-L-alanyl-D-glutamyl-meso-2,6-diaminopimeloyl-D-alanyl-D-alanine + UMP</text>
        <dbReference type="Rhea" id="RHEA:28386"/>
        <dbReference type="ChEBI" id="CHEBI:57865"/>
        <dbReference type="ChEBI" id="CHEBI:60392"/>
        <dbReference type="ChEBI" id="CHEBI:61386"/>
        <dbReference type="ChEBI" id="CHEBI:61387"/>
        <dbReference type="EC" id="2.7.8.13"/>
    </reaction>
</comment>
<evidence type="ECO:0000256" key="4">
    <source>
        <dbReference type="ARBA" id="ARBA00022679"/>
    </source>
</evidence>
<keyword evidence="11 12" id="KW-0961">Cell wall biogenesis/degradation</keyword>
<keyword evidence="3 12" id="KW-0132">Cell division</keyword>
<proteinExistence type="inferred from homology"/>
<keyword evidence="9 12" id="KW-0472">Membrane</keyword>
<evidence type="ECO:0000256" key="7">
    <source>
        <dbReference type="ARBA" id="ARBA00022984"/>
    </source>
</evidence>
<dbReference type="GO" id="GO:0005886">
    <property type="term" value="C:plasma membrane"/>
    <property type="evidence" value="ECO:0007669"/>
    <property type="project" value="UniProtKB-SubCell"/>
</dbReference>
<evidence type="ECO:0000313" key="15">
    <source>
        <dbReference type="EMBL" id="BBB33588.1"/>
    </source>
</evidence>
<feature type="transmembrane region" description="Helical" evidence="12">
    <location>
        <begin position="270"/>
        <end position="289"/>
    </location>
</feature>
<dbReference type="EC" id="2.7.8.13" evidence="12 13"/>
<comment type="subcellular location">
    <subcellularLocation>
        <location evidence="12">Cell membrane</location>
        <topology evidence="12">Multi-pass membrane protein</topology>
    </subcellularLocation>
    <subcellularLocation>
        <location evidence="1">Membrane</location>
        <topology evidence="1">Multi-pass membrane protein</topology>
    </subcellularLocation>
</comment>
<feature type="transmembrane region" description="Helical" evidence="12">
    <location>
        <begin position="98"/>
        <end position="116"/>
    </location>
</feature>
<evidence type="ECO:0000256" key="5">
    <source>
        <dbReference type="ARBA" id="ARBA00022692"/>
    </source>
</evidence>
<dbReference type="HAMAP" id="MF_00038">
    <property type="entry name" value="MraY"/>
    <property type="match status" value="1"/>
</dbReference>
<keyword evidence="12" id="KW-1003">Cell membrane</keyword>